<evidence type="ECO:0000313" key="24">
    <source>
        <dbReference type="RefSeq" id="XP_013862413.1"/>
    </source>
</evidence>
<dbReference type="PROSITE" id="PS00236">
    <property type="entry name" value="NEUROTR_ION_CHANNEL"/>
    <property type="match status" value="2"/>
</dbReference>
<dbReference type="InterPro" id="IPR036734">
    <property type="entry name" value="Neur_chan_lig-bd_sf"/>
</dbReference>
<keyword evidence="10 24" id="KW-0675">Receptor</keyword>
<dbReference type="InterPro" id="IPR018000">
    <property type="entry name" value="Neurotransmitter_ion_chnl_CS"/>
</dbReference>
<evidence type="ECO:0000256" key="13">
    <source>
        <dbReference type="ARBA" id="ARBA00023286"/>
    </source>
</evidence>
<feature type="transmembrane region" description="Helical" evidence="20">
    <location>
        <begin position="588"/>
        <end position="611"/>
    </location>
</feature>
<dbReference type="Gene3D" id="2.70.170.10">
    <property type="entry name" value="Neurotransmitter-gated ion-channel ligand-binding domain"/>
    <property type="match status" value="2"/>
</dbReference>
<evidence type="ECO:0000256" key="20">
    <source>
        <dbReference type="RuleBase" id="RU000687"/>
    </source>
</evidence>
<evidence type="ECO:0000313" key="23">
    <source>
        <dbReference type="Proteomes" id="UP000192220"/>
    </source>
</evidence>
<keyword evidence="8 20" id="KW-0472">Membrane</keyword>
<comment type="similarity">
    <text evidence="20">Belongs to the ligand-gated ion channel (TC 1.A.9) family.</text>
</comment>
<keyword evidence="23" id="KW-1185">Reference proteome</keyword>
<keyword evidence="3 20" id="KW-0812">Transmembrane</keyword>
<dbReference type="Gene3D" id="1.20.58.390">
    <property type="entry name" value="Neurotransmitter-gated ion-channel transmembrane domain"/>
    <property type="match status" value="2"/>
</dbReference>
<keyword evidence="1 20" id="KW-0813">Transport</keyword>
<comment type="catalytic activity">
    <reaction evidence="18">
        <text>Ca(2+)(in) = Ca(2+)(out)</text>
        <dbReference type="Rhea" id="RHEA:29671"/>
        <dbReference type="ChEBI" id="CHEBI:29108"/>
    </reaction>
</comment>
<keyword evidence="12" id="KW-0628">Postsynaptic cell membrane</keyword>
<protein>
    <submittedName>
        <fullName evidence="24">5-hydroxytryptamine receptor 3B</fullName>
    </submittedName>
</protein>
<dbReference type="KEGG" id="alim:106516549"/>
<keyword evidence="11" id="KW-0325">Glycoprotein</keyword>
<reference evidence="24" key="1">
    <citation type="submission" date="2025-08" db="UniProtKB">
        <authorList>
            <consortium name="RefSeq"/>
        </authorList>
    </citation>
    <scope>IDENTIFICATION</scope>
    <source>
        <strain evidence="24">Quisiro</strain>
        <tissue evidence="24">Liver</tissue>
    </source>
</reference>
<keyword evidence="7 20" id="KW-0406">Ion transport</keyword>
<feature type="domain" description="Neurotransmitter-gated ion-channel ligand-binding" evidence="21">
    <location>
        <begin position="30"/>
        <end position="223"/>
    </location>
</feature>
<dbReference type="GO" id="GO:0005230">
    <property type="term" value="F:extracellular ligand-gated monoatomic ion channel activity"/>
    <property type="evidence" value="ECO:0007669"/>
    <property type="project" value="InterPro"/>
</dbReference>
<dbReference type="GO" id="GO:0004888">
    <property type="term" value="F:transmembrane signaling receptor activity"/>
    <property type="evidence" value="ECO:0007669"/>
    <property type="project" value="InterPro"/>
</dbReference>
<dbReference type="SUPFAM" id="SSF90112">
    <property type="entry name" value="Neurotransmitter-gated ion-channel transmembrane pore"/>
    <property type="match status" value="2"/>
</dbReference>
<evidence type="ECO:0000256" key="4">
    <source>
        <dbReference type="ARBA" id="ARBA00022729"/>
    </source>
</evidence>
<evidence type="ECO:0000256" key="5">
    <source>
        <dbReference type="ARBA" id="ARBA00022989"/>
    </source>
</evidence>
<keyword evidence="14 20" id="KW-0407">Ion channel</keyword>
<keyword evidence="4" id="KW-0732">Signal</keyword>
<evidence type="ECO:0000256" key="19">
    <source>
        <dbReference type="ARBA" id="ARBA00037540"/>
    </source>
</evidence>
<dbReference type="Proteomes" id="UP000192220">
    <property type="component" value="Unplaced"/>
</dbReference>
<feature type="transmembrane region" description="Helical" evidence="20">
    <location>
        <begin position="284"/>
        <end position="307"/>
    </location>
</feature>
<comment type="caution">
    <text evidence="20">Lacks conserved residue(s) required for the propagation of feature annotation.</text>
</comment>
<dbReference type="PANTHER" id="PTHR18945">
    <property type="entry name" value="NEUROTRANSMITTER GATED ION CHANNEL"/>
    <property type="match status" value="1"/>
</dbReference>
<dbReference type="GeneID" id="106516549"/>
<dbReference type="PRINTS" id="PR00252">
    <property type="entry name" value="NRIONCHANNEL"/>
</dbReference>
<evidence type="ECO:0000256" key="8">
    <source>
        <dbReference type="ARBA" id="ARBA00023136"/>
    </source>
</evidence>
<comment type="catalytic activity">
    <reaction evidence="17">
        <text>Na(+)(in) = Na(+)(out)</text>
        <dbReference type="Rhea" id="RHEA:34963"/>
        <dbReference type="ChEBI" id="CHEBI:29101"/>
    </reaction>
</comment>
<evidence type="ECO:0000256" key="3">
    <source>
        <dbReference type="ARBA" id="ARBA00022692"/>
    </source>
</evidence>
<accession>A0A2I4B3V4</accession>
<sequence>MSSEEKARNCTYMDVLNFLNLTKDNELYTMSRPTLNYKDKTKIYLDVMIYAILDVRQSDQTLITYIWIDMGWDNPHLVWNETDFCGISVFSVPTEALWKPDLTIEEMTERDKAPPTPFLRVYSLGFVEYRNDQVVTSTCRMHVYRFPFDVQNCNLSFKSVVHSDEELEIKYFDNNTALTAWSRVIMENQYEWLFEKQSGTNKTVDYFGFNQTVIVFTITMKRRSSFYVANFLLPVLFFLCLDLSSLLMSEGGDKISFKVTVLLAVTVMQLILNEILPVSSDRTPLVVIYCIGIFALMLLSLMETILVKCLMEKDSASQDRDSVKESRMMEERGGNQSKTQFYCCFTDKTRYHTVKEIDQTFVPYVWIILAWQNDYISWDPMDFCGIDYVAIPTDILWKPDLTIEEMTEKDKAPPSPHLTIRSDGKVLVQNDQVLVSTCRMQVYKFPFDIQSCNLSVKSVVHSVKEIKLNHHLNSSVSTNWSRQLMRTQYEWLFVNMTITAQIATQFGIEQDVIIYTIFMKRRAKLYIINFLLPILFLLCLDLISFLIPDRGGEKLSFKVTVLLAVTVMQLILNDILPSSSDKTPLIEAYCFGIFALMMLSLLETILMMYLMDRESECLNGETDRARSGSVSELTGEQASEKFSGELKEFVKTVTLLLRNMKEEEKPGFWTRNSHTVNLIYFIFYVTAASLFLGYIYYCWFHAEE</sequence>
<keyword evidence="6" id="KW-0770">Synapse</keyword>
<feature type="transmembrane region" description="Helical" evidence="20">
    <location>
        <begin position="226"/>
        <end position="248"/>
    </location>
</feature>
<feature type="transmembrane region" description="Helical" evidence="20">
    <location>
        <begin position="678"/>
        <end position="699"/>
    </location>
</feature>
<dbReference type="InterPro" id="IPR006029">
    <property type="entry name" value="Neurotrans-gated_channel_TM"/>
</dbReference>
<feature type="domain" description="Neurotransmitter-gated ion-channel transmembrane" evidence="22">
    <location>
        <begin position="531"/>
        <end position="615"/>
    </location>
</feature>
<organism evidence="23 24">
    <name type="scientific">Austrofundulus limnaeus</name>
    <name type="common">Annual killifish</name>
    <dbReference type="NCBI Taxonomy" id="52670"/>
    <lineage>
        <taxon>Eukaryota</taxon>
        <taxon>Metazoa</taxon>
        <taxon>Chordata</taxon>
        <taxon>Craniata</taxon>
        <taxon>Vertebrata</taxon>
        <taxon>Euteleostomi</taxon>
        <taxon>Actinopterygii</taxon>
        <taxon>Neopterygii</taxon>
        <taxon>Teleostei</taxon>
        <taxon>Neoteleostei</taxon>
        <taxon>Acanthomorphata</taxon>
        <taxon>Ovalentaria</taxon>
        <taxon>Atherinomorphae</taxon>
        <taxon>Cyprinodontiformes</taxon>
        <taxon>Rivulidae</taxon>
        <taxon>Austrofundulus</taxon>
    </lineage>
</organism>
<evidence type="ECO:0000256" key="7">
    <source>
        <dbReference type="ARBA" id="ARBA00023065"/>
    </source>
</evidence>
<evidence type="ECO:0000256" key="14">
    <source>
        <dbReference type="ARBA" id="ARBA00023303"/>
    </source>
</evidence>
<proteinExistence type="inferred from homology"/>
<feature type="domain" description="Neurotransmitter-gated ion-channel transmembrane" evidence="22">
    <location>
        <begin position="248"/>
        <end position="329"/>
    </location>
</feature>
<dbReference type="GO" id="GO:0045211">
    <property type="term" value="C:postsynaptic membrane"/>
    <property type="evidence" value="ECO:0007669"/>
    <property type="project" value="UniProtKB-SubCell"/>
</dbReference>
<dbReference type="OrthoDB" id="6097796at2759"/>
<evidence type="ECO:0000259" key="22">
    <source>
        <dbReference type="Pfam" id="PF02932"/>
    </source>
</evidence>
<evidence type="ECO:0000256" key="10">
    <source>
        <dbReference type="ARBA" id="ARBA00023170"/>
    </source>
</evidence>
<evidence type="ECO:0000256" key="9">
    <source>
        <dbReference type="ARBA" id="ARBA00023157"/>
    </source>
</evidence>
<dbReference type="InterPro" id="IPR036719">
    <property type="entry name" value="Neuro-gated_channel_TM_sf"/>
</dbReference>
<evidence type="ECO:0000256" key="6">
    <source>
        <dbReference type="ARBA" id="ARBA00023018"/>
    </source>
</evidence>
<evidence type="ECO:0000256" key="17">
    <source>
        <dbReference type="ARBA" id="ARBA00036239"/>
    </source>
</evidence>
<evidence type="ECO:0000256" key="11">
    <source>
        <dbReference type="ARBA" id="ARBA00023180"/>
    </source>
</evidence>
<dbReference type="FunFam" id="2.70.170.10:FF:000017">
    <property type="entry name" value="5-hydroxytryptamine receptor 3A"/>
    <property type="match status" value="2"/>
</dbReference>
<dbReference type="RefSeq" id="XP_013862413.1">
    <property type="nucleotide sequence ID" value="XM_014006959.1"/>
</dbReference>
<dbReference type="AlphaFoldDB" id="A0A2I4B3V4"/>
<keyword evidence="5 20" id="KW-1133">Transmembrane helix</keyword>
<evidence type="ECO:0000256" key="16">
    <source>
        <dbReference type="ARBA" id="ARBA00034430"/>
    </source>
</evidence>
<feature type="transmembrane region" description="Helical" evidence="20">
    <location>
        <begin position="525"/>
        <end position="547"/>
    </location>
</feature>
<keyword evidence="9" id="KW-1015">Disulfide bond</keyword>
<comment type="subcellular location">
    <subcellularLocation>
        <location evidence="15">Postsynaptic cell membrane</location>
        <topology evidence="15">Multi-pass membrane protein</topology>
    </subcellularLocation>
</comment>
<evidence type="ECO:0000256" key="15">
    <source>
        <dbReference type="ARBA" id="ARBA00034104"/>
    </source>
</evidence>
<dbReference type="Pfam" id="PF02931">
    <property type="entry name" value="Neur_chan_LBD"/>
    <property type="match status" value="2"/>
</dbReference>
<dbReference type="InterPro" id="IPR038050">
    <property type="entry name" value="Neuro_actylchol_rec"/>
</dbReference>
<evidence type="ECO:0000256" key="12">
    <source>
        <dbReference type="ARBA" id="ARBA00023257"/>
    </source>
</evidence>
<feature type="transmembrane region" description="Helical" evidence="20">
    <location>
        <begin position="559"/>
        <end position="576"/>
    </location>
</feature>
<comment type="function">
    <text evidence="19">Forms serotonin (5-hydroxytryptamine/5-HT3)-activated cation-selective channel complexes, which when activated cause fast, depolarizing responses in neurons.</text>
</comment>
<dbReference type="InterPro" id="IPR006201">
    <property type="entry name" value="Neur_channel"/>
</dbReference>
<keyword evidence="13" id="KW-1071">Ligand-gated ion channel</keyword>
<evidence type="ECO:0000259" key="21">
    <source>
        <dbReference type="Pfam" id="PF02931"/>
    </source>
</evidence>
<dbReference type="SUPFAM" id="SSF63712">
    <property type="entry name" value="Nicotinic receptor ligand binding domain-like"/>
    <property type="match status" value="2"/>
</dbReference>
<gene>
    <name evidence="24" type="primary">LOC106516549</name>
</gene>
<comment type="catalytic activity">
    <reaction evidence="16">
        <text>K(+)(in) = K(+)(out)</text>
        <dbReference type="Rhea" id="RHEA:29463"/>
        <dbReference type="ChEBI" id="CHEBI:29103"/>
    </reaction>
</comment>
<feature type="domain" description="Neurotransmitter-gated ion-channel ligand-binding" evidence="21">
    <location>
        <begin position="353"/>
        <end position="522"/>
    </location>
</feature>
<evidence type="ECO:0000256" key="1">
    <source>
        <dbReference type="ARBA" id="ARBA00022448"/>
    </source>
</evidence>
<name>A0A2I4B3V4_AUSLI</name>
<dbReference type="InParanoid" id="A0A2I4B3V4"/>
<evidence type="ECO:0000256" key="18">
    <source>
        <dbReference type="ARBA" id="ARBA00036634"/>
    </source>
</evidence>
<evidence type="ECO:0000256" key="2">
    <source>
        <dbReference type="ARBA" id="ARBA00022475"/>
    </source>
</evidence>
<keyword evidence="2" id="KW-1003">Cell membrane</keyword>
<dbReference type="Pfam" id="PF02932">
    <property type="entry name" value="Neur_chan_memb"/>
    <property type="match status" value="2"/>
</dbReference>
<dbReference type="InterPro" id="IPR006202">
    <property type="entry name" value="Neur_chan_lig-bd"/>
</dbReference>